<dbReference type="EMBL" id="CAXITT010000616">
    <property type="protein sequence ID" value="CAL1544343.1"/>
    <property type="molecule type" value="Genomic_DNA"/>
</dbReference>
<protein>
    <recommendedName>
        <fullName evidence="1">C1q domain-containing protein</fullName>
    </recommendedName>
</protein>
<dbReference type="Pfam" id="PF00386">
    <property type="entry name" value="C1q"/>
    <property type="match status" value="1"/>
</dbReference>
<evidence type="ECO:0000259" key="1">
    <source>
        <dbReference type="Pfam" id="PF00386"/>
    </source>
</evidence>
<keyword evidence="3" id="KW-1185">Reference proteome</keyword>
<feature type="domain" description="C1q" evidence="1">
    <location>
        <begin position="168"/>
        <end position="253"/>
    </location>
</feature>
<name>A0AAV2IHB7_LYMST</name>
<organism evidence="2 3">
    <name type="scientific">Lymnaea stagnalis</name>
    <name type="common">Great pond snail</name>
    <name type="synonym">Helix stagnalis</name>
    <dbReference type="NCBI Taxonomy" id="6523"/>
    <lineage>
        <taxon>Eukaryota</taxon>
        <taxon>Metazoa</taxon>
        <taxon>Spiralia</taxon>
        <taxon>Lophotrochozoa</taxon>
        <taxon>Mollusca</taxon>
        <taxon>Gastropoda</taxon>
        <taxon>Heterobranchia</taxon>
        <taxon>Euthyneura</taxon>
        <taxon>Panpulmonata</taxon>
        <taxon>Hygrophila</taxon>
        <taxon>Lymnaeoidea</taxon>
        <taxon>Lymnaeidae</taxon>
        <taxon>Lymnaea</taxon>
    </lineage>
</organism>
<evidence type="ECO:0000313" key="2">
    <source>
        <dbReference type="EMBL" id="CAL1544343.1"/>
    </source>
</evidence>
<dbReference type="Gene3D" id="2.60.120.40">
    <property type="match status" value="1"/>
</dbReference>
<dbReference type="InterPro" id="IPR001073">
    <property type="entry name" value="C1q_dom"/>
</dbReference>
<comment type="caution">
    <text evidence="2">The sequence shown here is derived from an EMBL/GenBank/DDBJ whole genome shotgun (WGS) entry which is preliminary data.</text>
</comment>
<sequence>MQIKKHFQETLTALEKLNRHISSNIDVTLNRLDEENKCLNVLMNESVENINQSYNETSIKMNQLEVSFNLISSQFTEQFESMSSLNKDKVDGLIGMVCQLLSKRLSPLETLHETLNKKFILSREHISKIQAIEADLAKISERKFNKPNVGFRACKMIYFKLGSILIDKYDDVPTNYGIHFNQSSGKFTAPLNGFYLIIIHSKGIEELNGSFSVKCIQKMKNPSPLLGDSRDLCCVSNKASETLLFELTAGDILELEAVTQGNKLSGYSTIEFACCLIK</sequence>
<dbReference type="InterPro" id="IPR008983">
    <property type="entry name" value="Tumour_necrosis_fac-like_dom"/>
</dbReference>
<evidence type="ECO:0000313" key="3">
    <source>
        <dbReference type="Proteomes" id="UP001497497"/>
    </source>
</evidence>
<gene>
    <name evidence="2" type="ORF">GSLYS_00017857001</name>
</gene>
<proteinExistence type="predicted"/>
<dbReference type="Proteomes" id="UP001497497">
    <property type="component" value="Unassembled WGS sequence"/>
</dbReference>
<dbReference type="AlphaFoldDB" id="A0AAV2IHB7"/>
<accession>A0AAV2IHB7</accession>
<dbReference type="SUPFAM" id="SSF49842">
    <property type="entry name" value="TNF-like"/>
    <property type="match status" value="1"/>
</dbReference>
<reference evidence="2 3" key="1">
    <citation type="submission" date="2024-04" db="EMBL/GenBank/DDBJ databases">
        <authorList>
            <consortium name="Genoscope - CEA"/>
            <person name="William W."/>
        </authorList>
    </citation>
    <scope>NUCLEOTIDE SEQUENCE [LARGE SCALE GENOMIC DNA]</scope>
</reference>